<dbReference type="RefSeq" id="WP_242708829.1">
    <property type="nucleotide sequence ID" value="NZ_JALDAX010000002.1"/>
</dbReference>
<dbReference type="EMBL" id="JALDAX010000002">
    <property type="protein sequence ID" value="MCI3239561.1"/>
    <property type="molecule type" value="Genomic_DNA"/>
</dbReference>
<sequence>MHYTFIGLSLTLAAVFLATGSAKLLRARWTVRAAEHLGYTVRSFRLIGVLEVAAVAGLLAGLAWAPLGTAAAVGLLALLVGALLAHRRAGDATAALIPPAWLALASTATAAAGLVQ</sequence>
<keyword evidence="2 5" id="KW-0812">Transmembrane</keyword>
<dbReference type="InterPro" id="IPR032808">
    <property type="entry name" value="DoxX"/>
</dbReference>
<name>A0ABS9XC03_9ACTN</name>
<feature type="transmembrane region" description="Helical" evidence="5">
    <location>
        <begin position="46"/>
        <end position="64"/>
    </location>
</feature>
<evidence type="ECO:0000256" key="1">
    <source>
        <dbReference type="ARBA" id="ARBA00004141"/>
    </source>
</evidence>
<evidence type="ECO:0000313" key="7">
    <source>
        <dbReference type="Proteomes" id="UP001165270"/>
    </source>
</evidence>
<evidence type="ECO:0000256" key="4">
    <source>
        <dbReference type="ARBA" id="ARBA00023136"/>
    </source>
</evidence>
<feature type="transmembrane region" description="Helical" evidence="5">
    <location>
        <begin position="93"/>
        <end position="115"/>
    </location>
</feature>
<gene>
    <name evidence="6" type="ORF">MQN93_07480</name>
</gene>
<keyword evidence="7" id="KW-1185">Reference proteome</keyword>
<reference evidence="6" key="1">
    <citation type="submission" date="2022-03" db="EMBL/GenBank/DDBJ databases">
        <title>Streptomyces 7R015 and 7R016 isolated from Barleria lupulina in Thailand.</title>
        <authorList>
            <person name="Kanchanasin P."/>
            <person name="Phongsopitanun W."/>
            <person name="Tanasupawat S."/>
        </authorList>
    </citation>
    <scope>NUCLEOTIDE SEQUENCE</scope>
    <source>
        <strain evidence="6">7R016</strain>
    </source>
</reference>
<keyword evidence="3 5" id="KW-1133">Transmembrane helix</keyword>
<dbReference type="Pfam" id="PF13564">
    <property type="entry name" value="DoxX_2"/>
    <property type="match status" value="1"/>
</dbReference>
<evidence type="ECO:0000256" key="3">
    <source>
        <dbReference type="ARBA" id="ARBA00022989"/>
    </source>
</evidence>
<dbReference type="Proteomes" id="UP001165270">
    <property type="component" value="Unassembled WGS sequence"/>
</dbReference>
<feature type="transmembrane region" description="Helical" evidence="5">
    <location>
        <begin position="6"/>
        <end position="25"/>
    </location>
</feature>
<evidence type="ECO:0000313" key="6">
    <source>
        <dbReference type="EMBL" id="MCI3239561.1"/>
    </source>
</evidence>
<feature type="transmembrane region" description="Helical" evidence="5">
    <location>
        <begin position="70"/>
        <end position="86"/>
    </location>
</feature>
<keyword evidence="4 5" id="KW-0472">Membrane</keyword>
<evidence type="ECO:0000256" key="2">
    <source>
        <dbReference type="ARBA" id="ARBA00022692"/>
    </source>
</evidence>
<proteinExistence type="predicted"/>
<comment type="subcellular location">
    <subcellularLocation>
        <location evidence="1">Membrane</location>
        <topology evidence="1">Multi-pass membrane protein</topology>
    </subcellularLocation>
</comment>
<comment type="caution">
    <text evidence="6">The sequence shown here is derived from an EMBL/GenBank/DDBJ whole genome shotgun (WGS) entry which is preliminary data.</text>
</comment>
<protein>
    <submittedName>
        <fullName evidence="6">DoxX family protein</fullName>
    </submittedName>
</protein>
<accession>A0ABS9XC03</accession>
<evidence type="ECO:0000256" key="5">
    <source>
        <dbReference type="SAM" id="Phobius"/>
    </source>
</evidence>
<organism evidence="6 7">
    <name type="scientific">Streptomyces spinosisporus</name>
    <dbReference type="NCBI Taxonomy" id="2927582"/>
    <lineage>
        <taxon>Bacteria</taxon>
        <taxon>Bacillati</taxon>
        <taxon>Actinomycetota</taxon>
        <taxon>Actinomycetes</taxon>
        <taxon>Kitasatosporales</taxon>
        <taxon>Streptomycetaceae</taxon>
        <taxon>Streptomyces</taxon>
    </lineage>
</organism>